<dbReference type="EMBL" id="UINC01006733">
    <property type="protein sequence ID" value="SVA29304.1"/>
    <property type="molecule type" value="Genomic_DNA"/>
</dbReference>
<evidence type="ECO:0000313" key="1">
    <source>
        <dbReference type="EMBL" id="SVA29304.1"/>
    </source>
</evidence>
<dbReference type="InterPro" id="IPR006311">
    <property type="entry name" value="TAT_signal"/>
</dbReference>
<dbReference type="PANTHER" id="PTHR35399:SF4">
    <property type="entry name" value="MEMBRANE PROTEIN"/>
    <property type="match status" value="1"/>
</dbReference>
<accession>A0A381UMU3</accession>
<organism evidence="1">
    <name type="scientific">marine metagenome</name>
    <dbReference type="NCBI Taxonomy" id="408172"/>
    <lineage>
        <taxon>unclassified sequences</taxon>
        <taxon>metagenomes</taxon>
        <taxon>ecological metagenomes</taxon>
    </lineage>
</organism>
<dbReference type="Pfam" id="PF05787">
    <property type="entry name" value="PhoX"/>
    <property type="match status" value="1"/>
</dbReference>
<dbReference type="PROSITE" id="PS51318">
    <property type="entry name" value="TAT"/>
    <property type="match status" value="1"/>
</dbReference>
<gene>
    <name evidence="1" type="ORF">METZ01_LOCUS82158</name>
</gene>
<sequence>MTAPQSALSRRSFFGAAAGISLGLTGLRRSYGLDGLLPAPAFGFGPLVDDPEALLALPEGFSYTVISRAGELMSDGFYVPARHDGMATFPGPDGFTLLVRNHEMNRGSPAVPGRLGAFGNDNELLERLDPGTVYDIGDGGRPALGGTTTLLFDTREQRLVGHRLSLAGTLVNCAGGPTPWGSWISCEETVDAVGQGRLQDHGYNFEVPATWDGGVVTPVPLKAMGRFRHEAVAVHPASGIVYETEDRSDSLIYRFIPDRPGELARGGRLQALRILDQPSMDTRNWDGQTVRPGLPLAVAWIDMSDVEAPDDDLRSRGFEAGAARFARGEGMWWANNTVYFACTDGGDARKGQIWSYVPSPYEGTSRESEEPGTVELFIEPNDGTLCENADNLTAAPWGDLIVCEDGTGDDYLFGVTPAGEMYKFGHNQAGNGEFAGSCFSPDGTTLFVNMQNQGLTVAITGPWEQKV</sequence>
<name>A0A381UMU3_9ZZZZ</name>
<dbReference type="InterPro" id="IPR008557">
    <property type="entry name" value="PhoX"/>
</dbReference>
<reference evidence="1" key="1">
    <citation type="submission" date="2018-05" db="EMBL/GenBank/DDBJ databases">
        <authorList>
            <person name="Lanie J.A."/>
            <person name="Ng W.-L."/>
            <person name="Kazmierczak K.M."/>
            <person name="Andrzejewski T.M."/>
            <person name="Davidsen T.M."/>
            <person name="Wayne K.J."/>
            <person name="Tettelin H."/>
            <person name="Glass J.I."/>
            <person name="Rusch D."/>
            <person name="Podicherti R."/>
            <person name="Tsui H.-C.T."/>
            <person name="Winkler M.E."/>
        </authorList>
    </citation>
    <scope>NUCLEOTIDE SEQUENCE</scope>
</reference>
<dbReference type="AlphaFoldDB" id="A0A381UMU3"/>
<dbReference type="PANTHER" id="PTHR35399">
    <property type="entry name" value="SLR8030 PROTEIN"/>
    <property type="match status" value="1"/>
</dbReference>
<evidence type="ECO:0008006" key="2">
    <source>
        <dbReference type="Google" id="ProtNLM"/>
    </source>
</evidence>
<proteinExistence type="predicted"/>
<protein>
    <recommendedName>
        <fullName evidence="2">Phosphatase</fullName>
    </recommendedName>
</protein>